<accession>A0A5B7HZP5</accession>
<dbReference type="OrthoDB" id="6378313at2759"/>
<organism evidence="1 2">
    <name type="scientific">Portunus trituberculatus</name>
    <name type="common">Swimming crab</name>
    <name type="synonym">Neptunus trituberculatus</name>
    <dbReference type="NCBI Taxonomy" id="210409"/>
    <lineage>
        <taxon>Eukaryota</taxon>
        <taxon>Metazoa</taxon>
        <taxon>Ecdysozoa</taxon>
        <taxon>Arthropoda</taxon>
        <taxon>Crustacea</taxon>
        <taxon>Multicrustacea</taxon>
        <taxon>Malacostraca</taxon>
        <taxon>Eumalacostraca</taxon>
        <taxon>Eucarida</taxon>
        <taxon>Decapoda</taxon>
        <taxon>Pleocyemata</taxon>
        <taxon>Brachyura</taxon>
        <taxon>Eubrachyura</taxon>
        <taxon>Portunoidea</taxon>
        <taxon>Portunidae</taxon>
        <taxon>Portuninae</taxon>
        <taxon>Portunus</taxon>
    </lineage>
</organism>
<gene>
    <name evidence="1" type="ORF">E2C01_071327</name>
</gene>
<reference evidence="1 2" key="1">
    <citation type="submission" date="2019-05" db="EMBL/GenBank/DDBJ databases">
        <title>Another draft genome of Portunus trituberculatus and its Hox gene families provides insights of decapod evolution.</title>
        <authorList>
            <person name="Jeong J.-H."/>
            <person name="Song I."/>
            <person name="Kim S."/>
            <person name="Choi T."/>
            <person name="Kim D."/>
            <person name="Ryu S."/>
            <person name="Kim W."/>
        </authorList>
    </citation>
    <scope>NUCLEOTIDE SEQUENCE [LARGE SCALE GENOMIC DNA]</scope>
    <source>
        <tissue evidence="1">Muscle</tissue>
    </source>
</reference>
<dbReference type="AlphaFoldDB" id="A0A5B7HZP5"/>
<evidence type="ECO:0000313" key="2">
    <source>
        <dbReference type="Proteomes" id="UP000324222"/>
    </source>
</evidence>
<proteinExistence type="predicted"/>
<dbReference type="EMBL" id="VSRR010044481">
    <property type="protein sequence ID" value="MPC76892.1"/>
    <property type="molecule type" value="Genomic_DNA"/>
</dbReference>
<dbReference type="InterPro" id="IPR005312">
    <property type="entry name" value="DUF1759"/>
</dbReference>
<keyword evidence="2" id="KW-1185">Reference proteome</keyword>
<dbReference type="Proteomes" id="UP000324222">
    <property type="component" value="Unassembled WGS sequence"/>
</dbReference>
<dbReference type="Pfam" id="PF03564">
    <property type="entry name" value="DUF1759"/>
    <property type="match status" value="1"/>
</dbReference>
<evidence type="ECO:0000313" key="1">
    <source>
        <dbReference type="EMBL" id="MPC76892.1"/>
    </source>
</evidence>
<dbReference type="PANTHER" id="PTHR22954">
    <property type="entry name" value="RETROVIRAL PROTEASE-RELATED"/>
    <property type="match status" value="1"/>
</dbReference>
<protein>
    <submittedName>
        <fullName evidence="1">Uncharacterized protein</fullName>
    </submittedName>
</protein>
<name>A0A5B7HZP5_PORTR</name>
<dbReference type="PANTHER" id="PTHR22954:SF3">
    <property type="entry name" value="PROTEIN CBG08539"/>
    <property type="match status" value="1"/>
</dbReference>
<sequence length="236" mass="26976">MDKLDPETLKHRRTTARRKATKLVNELTTIWNQKDQGDSDDLTYTIHQAETHLSSIQELQEKLDKQDILDDSNHVAELDKIVFNAKRLLTHLDSPPTNLTSVSSIAQSPYSIGKIKINFQLPTFKGDVLTWPEFWNLFTVAVHDSKAYSPVEKLVHLKEHLDGESARSIRGLPTTGDNYDVAIRILKERYGKEKFRQESVMAKLLSMPCIKEGEDLQENEDFCGRPELQRQGFGVT</sequence>
<comment type="caution">
    <text evidence="1">The sequence shown here is derived from an EMBL/GenBank/DDBJ whole genome shotgun (WGS) entry which is preliminary data.</text>
</comment>